<dbReference type="AlphaFoldDB" id="G4RME6"/>
<organism evidence="1 2">
    <name type="scientific">Thermoproteus tenax (strain ATCC 35583 / DSM 2078 / JCM 9277 / NBRC 100435 / Kra 1)</name>
    <dbReference type="NCBI Taxonomy" id="768679"/>
    <lineage>
        <taxon>Archaea</taxon>
        <taxon>Thermoproteota</taxon>
        <taxon>Thermoprotei</taxon>
        <taxon>Thermoproteales</taxon>
        <taxon>Thermoproteaceae</taxon>
        <taxon>Thermoproteus</taxon>
    </lineage>
</organism>
<dbReference type="RefSeq" id="WP_014126035.1">
    <property type="nucleotide sequence ID" value="NC_016070.1"/>
</dbReference>
<dbReference type="STRING" id="768679.TTX_0102"/>
<dbReference type="eggNOG" id="arCOG05511">
    <property type="taxonomic scope" value="Archaea"/>
</dbReference>
<dbReference type="HOGENOM" id="CLU_181971_0_0_2"/>
<evidence type="ECO:0000313" key="2">
    <source>
        <dbReference type="Proteomes" id="UP000002654"/>
    </source>
</evidence>
<evidence type="ECO:0000313" key="1">
    <source>
        <dbReference type="EMBL" id="CCC80777.1"/>
    </source>
</evidence>
<name>G4RME6_THETK</name>
<keyword evidence="2" id="KW-1185">Reference proteome</keyword>
<dbReference type="PATRIC" id="fig|768679.9.peg.106"/>
<dbReference type="OrthoDB" id="29107at2157"/>
<proteinExistence type="predicted"/>
<dbReference type="GeneID" id="11263109"/>
<dbReference type="EMBL" id="FN869859">
    <property type="protein sequence ID" value="CCC80777.1"/>
    <property type="molecule type" value="Genomic_DNA"/>
</dbReference>
<sequence length="94" mass="10808">MRVTYDKLKRYVEASPGYVLKEHGNDVELVFTTPSLEEAASIGEGEGHRLIVLRGVREGEYVRFTQAQIRSGEHVEPLDLKDLELWLEYIENFA</sequence>
<gene>
    <name evidence="1" type="ordered locus">TTX_0102</name>
</gene>
<dbReference type="PaxDb" id="768679-TTX_0102"/>
<reference evidence="1 2" key="1">
    <citation type="journal article" date="2011" name="PLoS ONE">
        <title>The complete genome sequence of Thermoproteus tenax: a physiologically versatile member of the Crenarchaeota.</title>
        <authorList>
            <person name="Siebers B."/>
            <person name="Zaparty M."/>
            <person name="Raddatz G."/>
            <person name="Tjaden B."/>
            <person name="Albers S.V."/>
            <person name="Bell S.D."/>
            <person name="Blombach F."/>
            <person name="Kletzin A."/>
            <person name="Kyrpides N."/>
            <person name="Lanz C."/>
            <person name="Plagens A."/>
            <person name="Rampp M."/>
            <person name="Rosinus A."/>
            <person name="von Jan M."/>
            <person name="Makarova K.S."/>
            <person name="Klenk H.P."/>
            <person name="Schuster S.C."/>
            <person name="Hensel R."/>
        </authorList>
    </citation>
    <scope>NUCLEOTIDE SEQUENCE [LARGE SCALE GENOMIC DNA]</scope>
    <source>
        <strain evidence="2">ATCC 35583 / DSM 2078 / JCM 9277 / NBRC 100435 / Kra 1</strain>
    </source>
</reference>
<dbReference type="KEGG" id="ttn:TTX_0102"/>
<dbReference type="Proteomes" id="UP000002654">
    <property type="component" value="Chromosome"/>
</dbReference>
<accession>G4RME6</accession>
<protein>
    <submittedName>
        <fullName evidence="1">Uncharacterized protein</fullName>
    </submittedName>
</protein>